<reference evidence="2" key="1">
    <citation type="journal article" date="2021" name="Proc. Natl. Acad. Sci. U.S.A.">
        <title>A Catalog of Tens of Thousands of Viruses from Human Metagenomes Reveals Hidden Associations with Chronic Diseases.</title>
        <authorList>
            <person name="Tisza M.J."/>
            <person name="Buck C.B."/>
        </authorList>
    </citation>
    <scope>NUCLEOTIDE SEQUENCE</scope>
    <source>
        <strain evidence="2">CtCo31</strain>
    </source>
</reference>
<dbReference type="EMBL" id="BK016109">
    <property type="protein sequence ID" value="DAF95556.1"/>
    <property type="molecule type" value="Genomic_DNA"/>
</dbReference>
<evidence type="ECO:0000259" key="1">
    <source>
        <dbReference type="Pfam" id="PF24308"/>
    </source>
</evidence>
<accession>A0A8S5UMA1</accession>
<feature type="domain" description="DUF7487" evidence="1">
    <location>
        <begin position="1"/>
        <end position="57"/>
    </location>
</feature>
<sequence>MERYGGNAPACSNDIVKKMQSTTLEKYGVVHFSQSSEFNEKFEKTCLERYGVRRPWQLK</sequence>
<proteinExistence type="predicted"/>
<evidence type="ECO:0000313" key="2">
    <source>
        <dbReference type="EMBL" id="DAF95556.1"/>
    </source>
</evidence>
<dbReference type="InterPro" id="IPR055910">
    <property type="entry name" value="DUF7487"/>
</dbReference>
<dbReference type="Pfam" id="PF24308">
    <property type="entry name" value="DUF7487"/>
    <property type="match status" value="1"/>
</dbReference>
<protein>
    <recommendedName>
        <fullName evidence="1">DUF7487 domain-containing protein</fullName>
    </recommendedName>
</protein>
<organism evidence="2">
    <name type="scientific">Myoviridae sp. ctCo31</name>
    <dbReference type="NCBI Taxonomy" id="2825053"/>
    <lineage>
        <taxon>Viruses</taxon>
        <taxon>Duplodnaviria</taxon>
        <taxon>Heunggongvirae</taxon>
        <taxon>Uroviricota</taxon>
        <taxon>Caudoviricetes</taxon>
    </lineage>
</organism>
<name>A0A8S5UMA1_9CAUD</name>